<evidence type="ECO:0000313" key="3">
    <source>
        <dbReference type="EMBL" id="QDT45592.1"/>
    </source>
</evidence>
<sequence length="136" mass="14718" precursor="true">MMKSVPVQSFAMLSLLFCWACLITGCGGEPEAKKRADVTITVTHEGTPVTEAEVRMMQVGKGEGAVGMLNESGQAELTEVVLGSYTVTINPPEGTPDNPAPQKEYPNIPKQYRNLKDSPLKADVKAGDNEFTFELK</sequence>
<dbReference type="PROSITE" id="PS51257">
    <property type="entry name" value="PROKAR_LIPOPROTEIN"/>
    <property type="match status" value="1"/>
</dbReference>
<reference evidence="3 4" key="1">
    <citation type="submission" date="2019-02" db="EMBL/GenBank/DDBJ databases">
        <title>Deep-cultivation of Planctomycetes and their phenomic and genomic characterization uncovers novel biology.</title>
        <authorList>
            <person name="Wiegand S."/>
            <person name="Jogler M."/>
            <person name="Boedeker C."/>
            <person name="Pinto D."/>
            <person name="Vollmers J."/>
            <person name="Rivas-Marin E."/>
            <person name="Kohn T."/>
            <person name="Peeters S.H."/>
            <person name="Heuer A."/>
            <person name="Rast P."/>
            <person name="Oberbeckmann S."/>
            <person name="Bunk B."/>
            <person name="Jeske O."/>
            <person name="Meyerdierks A."/>
            <person name="Storesund J.E."/>
            <person name="Kallscheuer N."/>
            <person name="Luecker S."/>
            <person name="Lage O.M."/>
            <person name="Pohl T."/>
            <person name="Merkel B.J."/>
            <person name="Hornburger P."/>
            <person name="Mueller R.-W."/>
            <person name="Bruemmer F."/>
            <person name="Labrenz M."/>
            <person name="Spormann A.M."/>
            <person name="Op den Camp H."/>
            <person name="Overmann J."/>
            <person name="Amann R."/>
            <person name="Jetten M.S.M."/>
            <person name="Mascher T."/>
            <person name="Medema M.H."/>
            <person name="Devos D.P."/>
            <person name="Kaster A.-K."/>
            <person name="Ovreas L."/>
            <person name="Rohde M."/>
            <person name="Galperin M.Y."/>
            <person name="Jogler C."/>
        </authorList>
    </citation>
    <scope>NUCLEOTIDE SEQUENCE [LARGE SCALE GENOMIC DNA]</scope>
    <source>
        <strain evidence="3 4">Pan241w</strain>
    </source>
</reference>
<name>A0A517RP33_9PLAN</name>
<keyword evidence="4" id="KW-1185">Reference proteome</keyword>
<keyword evidence="2" id="KW-0732">Signal</keyword>
<dbReference type="AlphaFoldDB" id="A0A517RP33"/>
<accession>A0A517RP33</accession>
<feature type="region of interest" description="Disordered" evidence="1">
    <location>
        <begin position="90"/>
        <end position="109"/>
    </location>
</feature>
<evidence type="ECO:0000313" key="4">
    <source>
        <dbReference type="Proteomes" id="UP000317171"/>
    </source>
</evidence>
<dbReference type="EMBL" id="CP036269">
    <property type="protein sequence ID" value="QDT45592.1"/>
    <property type="molecule type" value="Genomic_DNA"/>
</dbReference>
<dbReference type="KEGG" id="gaz:Pan241w_57180"/>
<proteinExistence type="predicted"/>
<dbReference type="OrthoDB" id="287951at2"/>
<dbReference type="RefSeq" id="WP_145222403.1">
    <property type="nucleotide sequence ID" value="NZ_CP036269.1"/>
</dbReference>
<organism evidence="3 4">
    <name type="scientific">Gimesia alba</name>
    <dbReference type="NCBI Taxonomy" id="2527973"/>
    <lineage>
        <taxon>Bacteria</taxon>
        <taxon>Pseudomonadati</taxon>
        <taxon>Planctomycetota</taxon>
        <taxon>Planctomycetia</taxon>
        <taxon>Planctomycetales</taxon>
        <taxon>Planctomycetaceae</taxon>
        <taxon>Gimesia</taxon>
    </lineage>
</organism>
<feature type="signal peptide" evidence="2">
    <location>
        <begin position="1"/>
        <end position="20"/>
    </location>
</feature>
<protein>
    <recommendedName>
        <fullName evidence="5">Carboxypeptidase regulatory-like domain-containing protein</fullName>
    </recommendedName>
</protein>
<feature type="chain" id="PRO_5022100984" description="Carboxypeptidase regulatory-like domain-containing protein" evidence="2">
    <location>
        <begin position="21"/>
        <end position="136"/>
    </location>
</feature>
<feature type="region of interest" description="Disordered" evidence="1">
    <location>
        <begin position="116"/>
        <end position="136"/>
    </location>
</feature>
<evidence type="ECO:0000256" key="1">
    <source>
        <dbReference type="SAM" id="MobiDB-lite"/>
    </source>
</evidence>
<evidence type="ECO:0008006" key="5">
    <source>
        <dbReference type="Google" id="ProtNLM"/>
    </source>
</evidence>
<gene>
    <name evidence="3" type="ORF">Pan241w_57180</name>
</gene>
<evidence type="ECO:0000256" key="2">
    <source>
        <dbReference type="SAM" id="SignalP"/>
    </source>
</evidence>
<dbReference type="Proteomes" id="UP000317171">
    <property type="component" value="Chromosome"/>
</dbReference>